<organism evidence="3 4">
    <name type="scientific">Tanacetum coccineum</name>
    <dbReference type="NCBI Taxonomy" id="301880"/>
    <lineage>
        <taxon>Eukaryota</taxon>
        <taxon>Viridiplantae</taxon>
        <taxon>Streptophyta</taxon>
        <taxon>Embryophyta</taxon>
        <taxon>Tracheophyta</taxon>
        <taxon>Spermatophyta</taxon>
        <taxon>Magnoliopsida</taxon>
        <taxon>eudicotyledons</taxon>
        <taxon>Gunneridae</taxon>
        <taxon>Pentapetalae</taxon>
        <taxon>asterids</taxon>
        <taxon>campanulids</taxon>
        <taxon>Asterales</taxon>
        <taxon>Asteraceae</taxon>
        <taxon>Asteroideae</taxon>
        <taxon>Anthemideae</taxon>
        <taxon>Anthemidinae</taxon>
        <taxon>Tanacetum</taxon>
    </lineage>
</organism>
<dbReference type="EMBL" id="BQNB010019266">
    <property type="protein sequence ID" value="GJT83475.1"/>
    <property type="molecule type" value="Genomic_DNA"/>
</dbReference>
<dbReference type="Gene3D" id="3.30.420.10">
    <property type="entry name" value="Ribonuclease H-like superfamily/Ribonuclease H"/>
    <property type="match status" value="1"/>
</dbReference>
<dbReference type="InterPro" id="IPR039537">
    <property type="entry name" value="Retrotran_Ty1/copia-like"/>
</dbReference>
<evidence type="ECO:0000259" key="2">
    <source>
        <dbReference type="PROSITE" id="PS50994"/>
    </source>
</evidence>
<dbReference type="InterPro" id="IPR057670">
    <property type="entry name" value="SH3_retrovirus"/>
</dbReference>
<feature type="domain" description="Integrase catalytic" evidence="2">
    <location>
        <begin position="190"/>
        <end position="360"/>
    </location>
</feature>
<dbReference type="InterPro" id="IPR012337">
    <property type="entry name" value="RNaseH-like_sf"/>
</dbReference>
<accession>A0ABQ5H842</accession>
<dbReference type="InterPro" id="IPR054722">
    <property type="entry name" value="PolX-like_BBD"/>
</dbReference>
<dbReference type="Proteomes" id="UP001151760">
    <property type="component" value="Unassembled WGS sequence"/>
</dbReference>
<evidence type="ECO:0000313" key="3">
    <source>
        <dbReference type="EMBL" id="GJT83475.1"/>
    </source>
</evidence>
<dbReference type="Pfam" id="PF00665">
    <property type="entry name" value="rve"/>
    <property type="match status" value="1"/>
</dbReference>
<gene>
    <name evidence="3" type="ORF">Tco_1057817</name>
</gene>
<keyword evidence="4" id="KW-1185">Reference proteome</keyword>
<protein>
    <submittedName>
        <fullName evidence="3">Ribonuclease H-like domain-containing protein</fullName>
    </submittedName>
</protein>
<dbReference type="InterPro" id="IPR025724">
    <property type="entry name" value="GAG-pre-integrase_dom"/>
</dbReference>
<sequence>MHSPPGHFLIPSAWNMNTGSSSHLNKSVTSLSTVFNMCMYPSISVGDGHSIPVTNTGHSILPTPFKSLHLNNVLITPHIRKNLISVRQFVRDNNCTIEFGAFSFSVKDFMMCQVLLRCDNTGDLYPVTTPSPIPHVFLVSQHTWHQRLGHSGREVLRHLVSNNFISCNKEKPLVLCHACQLGKHVRLSFVSSNTVVTSRFDLIHSDVWTSPIPSLSGFKYYVLFLDHYSQFVWVYPLFNKSDVLSKFVLFRTYVRTQFKYEIRSFLCDDGGEFDNRNLHKLFADNGIQFRFSCPKISQQNGKSERMVRTINNFIRTSLFQANLPPTFWVEALNVATHLLNFLPSIAINNEIPYTRLFRTNPDYSLLRTFGCLCYPHLHTNHKLKPRATPTIYLGQASNHRGYRCLDLKTNKIIISRHVTFDETIFPYGSTQPALTPTYTFLDDIPDIIPPAIPTNPVVHST</sequence>
<dbReference type="Pfam" id="PF25597">
    <property type="entry name" value="SH3_retrovirus"/>
    <property type="match status" value="1"/>
</dbReference>
<dbReference type="PANTHER" id="PTHR42648">
    <property type="entry name" value="TRANSPOSASE, PUTATIVE-RELATED"/>
    <property type="match status" value="1"/>
</dbReference>
<proteinExistence type="predicted"/>
<keyword evidence="1" id="KW-0645">Protease</keyword>
<dbReference type="PANTHER" id="PTHR42648:SF26">
    <property type="entry name" value="INTEGRASE CATALYTIC DOMAIN-CONTAINING PROTEIN"/>
    <property type="match status" value="1"/>
</dbReference>
<reference evidence="3" key="1">
    <citation type="journal article" date="2022" name="Int. J. Mol. Sci.">
        <title>Draft Genome of Tanacetum Coccineum: Genomic Comparison of Closely Related Tanacetum-Family Plants.</title>
        <authorList>
            <person name="Yamashiro T."/>
            <person name="Shiraishi A."/>
            <person name="Nakayama K."/>
            <person name="Satake H."/>
        </authorList>
    </citation>
    <scope>NUCLEOTIDE SEQUENCE</scope>
</reference>
<name>A0ABQ5H842_9ASTR</name>
<dbReference type="SUPFAM" id="SSF53098">
    <property type="entry name" value="Ribonuclease H-like"/>
    <property type="match status" value="1"/>
</dbReference>
<dbReference type="PROSITE" id="PS50994">
    <property type="entry name" value="INTEGRASE"/>
    <property type="match status" value="1"/>
</dbReference>
<dbReference type="Pfam" id="PF13976">
    <property type="entry name" value="gag_pre-integrs"/>
    <property type="match status" value="1"/>
</dbReference>
<comment type="caution">
    <text evidence="3">The sequence shown here is derived from an EMBL/GenBank/DDBJ whole genome shotgun (WGS) entry which is preliminary data.</text>
</comment>
<reference evidence="3" key="2">
    <citation type="submission" date="2022-01" db="EMBL/GenBank/DDBJ databases">
        <authorList>
            <person name="Yamashiro T."/>
            <person name="Shiraishi A."/>
            <person name="Satake H."/>
            <person name="Nakayama K."/>
        </authorList>
    </citation>
    <scope>NUCLEOTIDE SEQUENCE</scope>
</reference>
<dbReference type="InterPro" id="IPR036397">
    <property type="entry name" value="RNaseH_sf"/>
</dbReference>
<keyword evidence="1" id="KW-0378">Hydrolase</keyword>
<dbReference type="InterPro" id="IPR001584">
    <property type="entry name" value="Integrase_cat-core"/>
</dbReference>
<evidence type="ECO:0000313" key="4">
    <source>
        <dbReference type="Proteomes" id="UP001151760"/>
    </source>
</evidence>
<evidence type="ECO:0000256" key="1">
    <source>
        <dbReference type="ARBA" id="ARBA00022670"/>
    </source>
</evidence>
<dbReference type="Pfam" id="PF22936">
    <property type="entry name" value="Pol_BBD"/>
    <property type="match status" value="1"/>
</dbReference>